<dbReference type="Proteomes" id="UP001261125">
    <property type="component" value="Unassembled WGS sequence"/>
</dbReference>
<evidence type="ECO:0000256" key="7">
    <source>
        <dbReference type="ARBA" id="ARBA00022801"/>
    </source>
</evidence>
<evidence type="ECO:0000256" key="2">
    <source>
        <dbReference type="ARBA" id="ARBA00004496"/>
    </source>
</evidence>
<dbReference type="Gene3D" id="3.40.50.1820">
    <property type="entry name" value="alpha/beta hydrolase"/>
    <property type="match status" value="1"/>
</dbReference>
<evidence type="ECO:0000256" key="4">
    <source>
        <dbReference type="ARBA" id="ARBA00022438"/>
    </source>
</evidence>
<evidence type="ECO:0000256" key="1">
    <source>
        <dbReference type="ARBA" id="ARBA00001585"/>
    </source>
</evidence>
<comment type="caution">
    <text evidence="11">The sequence shown here is derived from an EMBL/GenBank/DDBJ whole genome shotgun (WGS) entry which is preliminary data.</text>
</comment>
<keyword evidence="6 8" id="KW-0645">Protease</keyword>
<dbReference type="InterPro" id="IPR005944">
    <property type="entry name" value="Pro_iminopeptidase"/>
</dbReference>
<dbReference type="PANTHER" id="PTHR43722:SF1">
    <property type="entry name" value="PROLINE IMINOPEPTIDASE"/>
    <property type="match status" value="1"/>
</dbReference>
<dbReference type="PIRSF" id="PIRSF006431">
    <property type="entry name" value="Pept_S33"/>
    <property type="match status" value="1"/>
</dbReference>
<dbReference type="InterPro" id="IPR002410">
    <property type="entry name" value="Peptidase_S33"/>
</dbReference>
<reference evidence="11 12" key="1">
    <citation type="submission" date="2023-09" db="EMBL/GenBank/DDBJ databases">
        <title>Microbacterium fusihabitans sp. nov., Microbacterium phycihabitans sp. nov., and Microbacterium cervinum sp. nov., isolated from dried seaweeds of beach.</title>
        <authorList>
            <person name="Lee S.D."/>
        </authorList>
    </citation>
    <scope>NUCLEOTIDE SEQUENCE [LARGE SCALE GENOMIC DNA]</scope>
    <source>
        <strain evidence="11 12">KSW2-29</strain>
    </source>
</reference>
<dbReference type="Pfam" id="PF00561">
    <property type="entry name" value="Abhydrolase_1"/>
    <property type="match status" value="1"/>
</dbReference>
<dbReference type="InterPro" id="IPR000073">
    <property type="entry name" value="AB_hydrolase_1"/>
</dbReference>
<comment type="similarity">
    <text evidence="3 8">Belongs to the peptidase S33 family.</text>
</comment>
<dbReference type="PANTHER" id="PTHR43722">
    <property type="entry name" value="PROLINE IMINOPEPTIDASE"/>
    <property type="match status" value="1"/>
</dbReference>
<feature type="region of interest" description="Disordered" evidence="9">
    <location>
        <begin position="311"/>
        <end position="334"/>
    </location>
</feature>
<comment type="subcellular location">
    <subcellularLocation>
        <location evidence="2 8">Cytoplasm</location>
    </subcellularLocation>
</comment>
<keyword evidence="7 8" id="KW-0378">Hydrolase</keyword>
<dbReference type="RefSeq" id="WP_316005218.1">
    <property type="nucleotide sequence ID" value="NZ_JAWDIT010000006.1"/>
</dbReference>
<proteinExistence type="inferred from homology"/>
<evidence type="ECO:0000256" key="5">
    <source>
        <dbReference type="ARBA" id="ARBA00022490"/>
    </source>
</evidence>
<comment type="catalytic activity">
    <reaction evidence="1 8">
        <text>Release of N-terminal proline from a peptide.</text>
        <dbReference type="EC" id="3.4.11.5"/>
    </reaction>
</comment>
<dbReference type="PRINTS" id="PR00793">
    <property type="entry name" value="PROAMNOPTASE"/>
</dbReference>
<keyword evidence="5 8" id="KW-0963">Cytoplasm</keyword>
<evidence type="ECO:0000256" key="9">
    <source>
        <dbReference type="SAM" id="MobiDB-lite"/>
    </source>
</evidence>
<feature type="domain" description="AB hydrolase-1" evidence="10">
    <location>
        <begin position="36"/>
        <end position="296"/>
    </location>
</feature>
<dbReference type="InterPro" id="IPR029058">
    <property type="entry name" value="AB_hydrolase_fold"/>
</dbReference>
<evidence type="ECO:0000259" key="10">
    <source>
        <dbReference type="Pfam" id="PF00561"/>
    </source>
</evidence>
<accession>A0ABU3SQM3</accession>
<dbReference type="EC" id="3.4.11.5" evidence="8"/>
<evidence type="ECO:0000256" key="6">
    <source>
        <dbReference type="ARBA" id="ARBA00022670"/>
    </source>
</evidence>
<dbReference type="SUPFAM" id="SSF53474">
    <property type="entry name" value="alpha/beta-Hydrolases"/>
    <property type="match status" value="1"/>
</dbReference>
<keyword evidence="12" id="KW-1185">Reference proteome</keyword>
<protein>
    <recommendedName>
        <fullName evidence="8">Proline iminopeptidase</fullName>
        <shortName evidence="8">PIP</shortName>
        <ecNumber evidence="8">3.4.11.5</ecNumber>
    </recommendedName>
    <alternativeName>
        <fullName evidence="8">Prolyl aminopeptidase</fullName>
    </alternativeName>
</protein>
<evidence type="ECO:0000313" key="11">
    <source>
        <dbReference type="EMBL" id="MDU0347023.1"/>
    </source>
</evidence>
<evidence type="ECO:0000256" key="3">
    <source>
        <dbReference type="ARBA" id="ARBA00010088"/>
    </source>
</evidence>
<gene>
    <name evidence="11" type="ORF">RWH44_15085</name>
</gene>
<evidence type="ECO:0000256" key="8">
    <source>
        <dbReference type="PIRNR" id="PIRNR006431"/>
    </source>
</evidence>
<keyword evidence="4 8" id="KW-0031">Aminopeptidase</keyword>
<sequence>MQHPPLDPFASGYLDRPDGARLYWELSGNPAGRPALYLHGGPGGGLGRGGYRRRFDPRSHLIIGLDQRGCGRSTPWAADDLATLETQTMTHLLDDLEALREHLSVDRWLLHGVSWGSTLALAYALEYPQRVSEVVNLAVTSGGRWEIDWITDGMQPVFPEAHARLREPLRADERTIEGYARLLRDPDPAVRSDAGDRWDEWEATHMSLGPLAGPGPFLHDDPRQRRNFATLVTHYWARDCFLPGDRAVLARIGDLSGIPGVLVHGRRDISGPARTAWQLHRSWPGSRLEIVEEDGHGGPRSAQIAQDAMDAFARDDPRSDRRRGRKLLTLGSPE</sequence>
<name>A0ABU3SQM3_9MICO</name>
<evidence type="ECO:0000313" key="12">
    <source>
        <dbReference type="Proteomes" id="UP001261125"/>
    </source>
</evidence>
<organism evidence="11 12">
    <name type="scientific">Microbacterium phycohabitans</name>
    <dbReference type="NCBI Taxonomy" id="3075993"/>
    <lineage>
        <taxon>Bacteria</taxon>
        <taxon>Bacillati</taxon>
        <taxon>Actinomycetota</taxon>
        <taxon>Actinomycetes</taxon>
        <taxon>Micrococcales</taxon>
        <taxon>Microbacteriaceae</taxon>
        <taxon>Microbacterium</taxon>
    </lineage>
</organism>
<dbReference type="GO" id="GO:0016787">
    <property type="term" value="F:hydrolase activity"/>
    <property type="evidence" value="ECO:0007669"/>
    <property type="project" value="UniProtKB-KW"/>
</dbReference>
<dbReference type="EMBL" id="JAWDIT010000006">
    <property type="protein sequence ID" value="MDU0347023.1"/>
    <property type="molecule type" value="Genomic_DNA"/>
</dbReference>